<feature type="chain" id="PRO_5045945375" evidence="1">
    <location>
        <begin position="21"/>
        <end position="105"/>
    </location>
</feature>
<proteinExistence type="predicted"/>
<evidence type="ECO:0000313" key="2">
    <source>
        <dbReference type="Proteomes" id="UP000694864"/>
    </source>
</evidence>
<dbReference type="Proteomes" id="UP000694864">
    <property type="component" value="Chromosome 5"/>
</dbReference>
<reference evidence="3" key="2">
    <citation type="submission" date="2025-08" db="UniProtKB">
        <authorList>
            <consortium name="RefSeq"/>
        </authorList>
    </citation>
    <scope>IDENTIFICATION</scope>
    <source>
        <tissue evidence="3">Leaf</tissue>
    </source>
</reference>
<dbReference type="RefSeq" id="XP_010513441.1">
    <property type="nucleotide sequence ID" value="XM_010515139.1"/>
</dbReference>
<accession>A0ABM0ZBU4</accession>
<keyword evidence="2" id="KW-1185">Reference proteome</keyword>
<gene>
    <name evidence="3" type="primary">LOC104789444</name>
</gene>
<name>A0ABM0ZBU4_CAMSA</name>
<reference evidence="2" key="1">
    <citation type="journal article" date="2014" name="Nat. Commun.">
        <title>The emerging biofuel crop Camelina sativa retains a highly undifferentiated hexaploid genome structure.</title>
        <authorList>
            <person name="Kagale S."/>
            <person name="Koh C."/>
            <person name="Nixon J."/>
            <person name="Bollina V."/>
            <person name="Clarke W.E."/>
            <person name="Tuteja R."/>
            <person name="Spillane C."/>
            <person name="Robinson S.J."/>
            <person name="Links M.G."/>
            <person name="Clarke C."/>
            <person name="Higgins E.E."/>
            <person name="Huebert T."/>
            <person name="Sharpe A.G."/>
            <person name="Parkin I.A."/>
        </authorList>
    </citation>
    <scope>NUCLEOTIDE SEQUENCE [LARGE SCALE GENOMIC DNA]</scope>
    <source>
        <strain evidence="2">cv. DH55</strain>
    </source>
</reference>
<protein>
    <submittedName>
        <fullName evidence="3">Uncharacterized protein LOC104789444</fullName>
    </submittedName>
</protein>
<keyword evidence="1" id="KW-0732">Signal</keyword>
<dbReference type="GeneID" id="104789444"/>
<organism evidence="2 3">
    <name type="scientific">Camelina sativa</name>
    <name type="common">False flax</name>
    <name type="synonym">Myagrum sativum</name>
    <dbReference type="NCBI Taxonomy" id="90675"/>
    <lineage>
        <taxon>Eukaryota</taxon>
        <taxon>Viridiplantae</taxon>
        <taxon>Streptophyta</taxon>
        <taxon>Embryophyta</taxon>
        <taxon>Tracheophyta</taxon>
        <taxon>Spermatophyta</taxon>
        <taxon>Magnoliopsida</taxon>
        <taxon>eudicotyledons</taxon>
        <taxon>Gunneridae</taxon>
        <taxon>Pentapetalae</taxon>
        <taxon>rosids</taxon>
        <taxon>malvids</taxon>
        <taxon>Brassicales</taxon>
        <taxon>Brassicaceae</taxon>
        <taxon>Camelineae</taxon>
        <taxon>Camelina</taxon>
    </lineage>
</organism>
<feature type="signal peptide" evidence="1">
    <location>
        <begin position="1"/>
        <end position="20"/>
    </location>
</feature>
<evidence type="ECO:0000313" key="3">
    <source>
        <dbReference type="RefSeq" id="XP_010513441.1"/>
    </source>
</evidence>
<evidence type="ECO:0000256" key="1">
    <source>
        <dbReference type="SAM" id="SignalP"/>
    </source>
</evidence>
<sequence>MYKLTVCILILSFLLYSRLSNPTLARVQYESPSPRKKMGKEVWDQKVFNEIKIGAAGSVSRRTSSCRTSCKPSQSWRIERRLRHITVKRFKLLDYLPITCDVLYY</sequence>